<name>A0AAD6T5E3_9AGAR</name>
<protein>
    <submittedName>
        <fullName evidence="1">Uncharacterized protein</fullName>
    </submittedName>
</protein>
<reference evidence="1" key="1">
    <citation type="submission" date="2023-03" db="EMBL/GenBank/DDBJ databases">
        <title>Massive genome expansion in bonnet fungi (Mycena s.s.) driven by repeated elements and novel gene families across ecological guilds.</title>
        <authorList>
            <consortium name="Lawrence Berkeley National Laboratory"/>
            <person name="Harder C.B."/>
            <person name="Miyauchi S."/>
            <person name="Viragh M."/>
            <person name="Kuo A."/>
            <person name="Thoen E."/>
            <person name="Andreopoulos B."/>
            <person name="Lu D."/>
            <person name="Skrede I."/>
            <person name="Drula E."/>
            <person name="Henrissat B."/>
            <person name="Morin E."/>
            <person name="Kohler A."/>
            <person name="Barry K."/>
            <person name="LaButti K."/>
            <person name="Morin E."/>
            <person name="Salamov A."/>
            <person name="Lipzen A."/>
            <person name="Mereny Z."/>
            <person name="Hegedus B."/>
            <person name="Baldrian P."/>
            <person name="Stursova M."/>
            <person name="Weitz H."/>
            <person name="Taylor A."/>
            <person name="Grigoriev I.V."/>
            <person name="Nagy L.G."/>
            <person name="Martin F."/>
            <person name="Kauserud H."/>
        </authorList>
    </citation>
    <scope>NUCLEOTIDE SEQUENCE</scope>
    <source>
        <strain evidence="1">CBHHK200</strain>
    </source>
</reference>
<gene>
    <name evidence="1" type="ORF">C8F04DRAFT_1392359</name>
</gene>
<organism evidence="1 2">
    <name type="scientific">Mycena alexandri</name>
    <dbReference type="NCBI Taxonomy" id="1745969"/>
    <lineage>
        <taxon>Eukaryota</taxon>
        <taxon>Fungi</taxon>
        <taxon>Dikarya</taxon>
        <taxon>Basidiomycota</taxon>
        <taxon>Agaricomycotina</taxon>
        <taxon>Agaricomycetes</taxon>
        <taxon>Agaricomycetidae</taxon>
        <taxon>Agaricales</taxon>
        <taxon>Marasmiineae</taxon>
        <taxon>Mycenaceae</taxon>
        <taxon>Mycena</taxon>
    </lineage>
</organism>
<accession>A0AAD6T5E3</accession>
<sequence length="74" mass="8552">MDSFTATTSKVEDIVPTVNEDDGGGSSGWRWRLERELRHCLNLWIPRAKINGVITDIHIIRFRRSVDRVEGDEQ</sequence>
<dbReference type="EMBL" id="JARJCM010000026">
    <property type="protein sequence ID" value="KAJ7039674.1"/>
    <property type="molecule type" value="Genomic_DNA"/>
</dbReference>
<proteinExistence type="predicted"/>
<evidence type="ECO:0000313" key="2">
    <source>
        <dbReference type="Proteomes" id="UP001218188"/>
    </source>
</evidence>
<evidence type="ECO:0000313" key="1">
    <source>
        <dbReference type="EMBL" id="KAJ7039674.1"/>
    </source>
</evidence>
<dbReference type="Proteomes" id="UP001218188">
    <property type="component" value="Unassembled WGS sequence"/>
</dbReference>
<comment type="caution">
    <text evidence="1">The sequence shown here is derived from an EMBL/GenBank/DDBJ whole genome shotgun (WGS) entry which is preliminary data.</text>
</comment>
<dbReference type="AlphaFoldDB" id="A0AAD6T5E3"/>
<keyword evidence="2" id="KW-1185">Reference proteome</keyword>